<dbReference type="SUPFAM" id="SSF55486">
    <property type="entry name" value="Metalloproteases ('zincins'), catalytic domain"/>
    <property type="match status" value="1"/>
</dbReference>
<keyword evidence="7" id="KW-0698">rRNA processing</keyword>
<feature type="binding site" evidence="7">
    <location>
        <position position="124"/>
    </location>
    <ligand>
        <name>Zn(2+)</name>
        <dbReference type="ChEBI" id="CHEBI:29105"/>
        <note>catalytic</note>
    </ligand>
</feature>
<dbReference type="GO" id="GO:0005737">
    <property type="term" value="C:cytoplasm"/>
    <property type="evidence" value="ECO:0007669"/>
    <property type="project" value="UniProtKB-SubCell"/>
</dbReference>
<comment type="cofactor">
    <cofactor evidence="7">
        <name>Zn(2+)</name>
        <dbReference type="ChEBI" id="CHEBI:29105"/>
    </cofactor>
    <text evidence="7">Binds 1 zinc ion.</text>
</comment>
<dbReference type="Pfam" id="PF02130">
    <property type="entry name" value="YbeY"/>
    <property type="match status" value="1"/>
</dbReference>
<dbReference type="EC" id="3.1.-.-" evidence="7"/>
<organism evidence="8 9">
    <name type="scientific">Caulobacter vibrioides</name>
    <name type="common">Caulobacter crescentus</name>
    <dbReference type="NCBI Taxonomy" id="155892"/>
    <lineage>
        <taxon>Bacteria</taxon>
        <taxon>Pseudomonadati</taxon>
        <taxon>Pseudomonadota</taxon>
        <taxon>Alphaproteobacteria</taxon>
        <taxon>Caulobacterales</taxon>
        <taxon>Caulobacteraceae</taxon>
        <taxon>Caulobacter</taxon>
    </lineage>
</organism>
<accession>A0A290MN92</accession>
<keyword evidence="6 7" id="KW-0862">Zinc</keyword>
<evidence type="ECO:0000256" key="1">
    <source>
        <dbReference type="ARBA" id="ARBA00010875"/>
    </source>
</evidence>
<evidence type="ECO:0000256" key="6">
    <source>
        <dbReference type="ARBA" id="ARBA00022833"/>
    </source>
</evidence>
<keyword evidence="7" id="KW-0963">Cytoplasm</keyword>
<dbReference type="GO" id="GO:0004521">
    <property type="term" value="F:RNA endonuclease activity"/>
    <property type="evidence" value="ECO:0007669"/>
    <property type="project" value="UniProtKB-UniRule"/>
</dbReference>
<dbReference type="EMBL" id="CP023315">
    <property type="protein sequence ID" value="ATC33556.1"/>
    <property type="molecule type" value="Genomic_DNA"/>
</dbReference>
<evidence type="ECO:0000313" key="9">
    <source>
        <dbReference type="Proteomes" id="UP000217311"/>
    </source>
</evidence>
<protein>
    <recommendedName>
        <fullName evidence="7">Endoribonuclease YbeY</fullName>
        <ecNumber evidence="7">3.1.-.-</ecNumber>
    </recommendedName>
</protein>
<keyword evidence="2 7" id="KW-0540">Nuclease</keyword>
<evidence type="ECO:0000313" key="8">
    <source>
        <dbReference type="EMBL" id="ATC33556.1"/>
    </source>
</evidence>
<dbReference type="GO" id="GO:0008270">
    <property type="term" value="F:zinc ion binding"/>
    <property type="evidence" value="ECO:0007669"/>
    <property type="project" value="UniProtKB-UniRule"/>
</dbReference>
<evidence type="ECO:0000256" key="7">
    <source>
        <dbReference type="HAMAP-Rule" id="MF_00009"/>
    </source>
</evidence>
<keyword evidence="7" id="KW-0690">Ribosome biogenesis</keyword>
<feature type="binding site" evidence="7">
    <location>
        <position position="118"/>
    </location>
    <ligand>
        <name>Zn(2+)</name>
        <dbReference type="ChEBI" id="CHEBI:29105"/>
        <note>catalytic</note>
    </ligand>
</feature>
<dbReference type="HAMAP" id="MF_00009">
    <property type="entry name" value="Endoribonucl_YbeY"/>
    <property type="match status" value="1"/>
</dbReference>
<evidence type="ECO:0000256" key="3">
    <source>
        <dbReference type="ARBA" id="ARBA00022723"/>
    </source>
</evidence>
<dbReference type="PANTHER" id="PTHR46986">
    <property type="entry name" value="ENDORIBONUCLEASE YBEY, CHLOROPLASTIC"/>
    <property type="match status" value="1"/>
</dbReference>
<evidence type="ECO:0000256" key="5">
    <source>
        <dbReference type="ARBA" id="ARBA00022801"/>
    </source>
</evidence>
<dbReference type="InterPro" id="IPR020549">
    <property type="entry name" value="YbeY_CS"/>
</dbReference>
<comment type="similarity">
    <text evidence="1 7">Belongs to the endoribonuclease YbeY family.</text>
</comment>
<dbReference type="NCBIfam" id="TIGR00043">
    <property type="entry name" value="rRNA maturation RNase YbeY"/>
    <property type="match status" value="1"/>
</dbReference>
<reference evidence="9" key="1">
    <citation type="submission" date="2017-09" db="EMBL/GenBank/DDBJ databases">
        <title>Genome evolution observed in wild isolates of Caulobacter crescentus.</title>
        <authorList>
            <person name="Ely B."/>
            <person name="Wilson K."/>
            <person name="Scott D."/>
        </authorList>
    </citation>
    <scope>NUCLEOTIDE SEQUENCE [LARGE SCALE GENOMIC DNA]</scope>
    <source>
        <strain evidence="9">CB13b1a</strain>
    </source>
</reference>
<evidence type="ECO:0000256" key="4">
    <source>
        <dbReference type="ARBA" id="ARBA00022759"/>
    </source>
</evidence>
<dbReference type="PROSITE" id="PS01306">
    <property type="entry name" value="UPF0054"/>
    <property type="match status" value="1"/>
</dbReference>
<dbReference type="Gene3D" id="3.40.390.30">
    <property type="entry name" value="Metalloproteases ('zincins'), catalytic domain"/>
    <property type="match status" value="1"/>
</dbReference>
<gene>
    <name evidence="7 8" type="primary">ybeY</name>
    <name evidence="8" type="ORF">CA606_15135</name>
</gene>
<dbReference type="Proteomes" id="UP000217311">
    <property type="component" value="Chromosome"/>
</dbReference>
<name>A0A290MN92_CAUVI</name>
<dbReference type="InterPro" id="IPR023091">
    <property type="entry name" value="MetalPrtase_cat_dom_sf_prd"/>
</dbReference>
<dbReference type="AlphaFoldDB" id="A0A290MN92"/>
<comment type="subcellular location">
    <subcellularLocation>
        <location evidence="7">Cytoplasm</location>
    </subcellularLocation>
</comment>
<keyword evidence="5 7" id="KW-0378">Hydrolase</keyword>
<dbReference type="GO" id="GO:0006364">
    <property type="term" value="P:rRNA processing"/>
    <property type="evidence" value="ECO:0007669"/>
    <property type="project" value="UniProtKB-UniRule"/>
</dbReference>
<dbReference type="InterPro" id="IPR002036">
    <property type="entry name" value="YbeY"/>
</dbReference>
<keyword evidence="4 7" id="KW-0255">Endonuclease</keyword>
<dbReference type="GO" id="GO:0004222">
    <property type="term" value="F:metalloendopeptidase activity"/>
    <property type="evidence" value="ECO:0007669"/>
    <property type="project" value="InterPro"/>
</dbReference>
<sequence>MTLTVDIEIEDEAWTTAEAETEALVWRAAQAVLDAHEDIEGHGIVILLTDDDSVQALNREFRQKDYATNVLSFPSPPNPEGQIGDIALAYGVCAREAAEQGKPLAHHLQHLVAHGVLHLLGYDHERDDEAEAMEALEREILAGLDVPDPYASDEEGR</sequence>
<dbReference type="PANTHER" id="PTHR46986:SF1">
    <property type="entry name" value="ENDORIBONUCLEASE YBEY, CHLOROPLASTIC"/>
    <property type="match status" value="1"/>
</dbReference>
<keyword evidence="3 7" id="KW-0479">Metal-binding</keyword>
<proteinExistence type="inferred from homology"/>
<feature type="binding site" evidence="7">
    <location>
        <position position="114"/>
    </location>
    <ligand>
        <name>Zn(2+)</name>
        <dbReference type="ChEBI" id="CHEBI:29105"/>
        <note>catalytic</note>
    </ligand>
</feature>
<evidence type="ECO:0000256" key="2">
    <source>
        <dbReference type="ARBA" id="ARBA00022722"/>
    </source>
</evidence>
<comment type="function">
    <text evidence="7">Single strand-specific metallo-endoribonuclease involved in late-stage 70S ribosome quality control and in maturation of the 3' terminus of the 16S rRNA.</text>
</comment>